<organism evidence="1 2">
    <name type="scientific">Trifolium medium</name>
    <dbReference type="NCBI Taxonomy" id="97028"/>
    <lineage>
        <taxon>Eukaryota</taxon>
        <taxon>Viridiplantae</taxon>
        <taxon>Streptophyta</taxon>
        <taxon>Embryophyta</taxon>
        <taxon>Tracheophyta</taxon>
        <taxon>Spermatophyta</taxon>
        <taxon>Magnoliopsida</taxon>
        <taxon>eudicotyledons</taxon>
        <taxon>Gunneridae</taxon>
        <taxon>Pentapetalae</taxon>
        <taxon>rosids</taxon>
        <taxon>fabids</taxon>
        <taxon>Fabales</taxon>
        <taxon>Fabaceae</taxon>
        <taxon>Papilionoideae</taxon>
        <taxon>50 kb inversion clade</taxon>
        <taxon>NPAAA clade</taxon>
        <taxon>Hologalegina</taxon>
        <taxon>IRL clade</taxon>
        <taxon>Trifolieae</taxon>
        <taxon>Trifolium</taxon>
    </lineage>
</organism>
<name>A0A392Q817_9FABA</name>
<dbReference type="Proteomes" id="UP000265520">
    <property type="component" value="Unassembled WGS sequence"/>
</dbReference>
<proteinExistence type="predicted"/>
<reference evidence="1 2" key="1">
    <citation type="journal article" date="2018" name="Front. Plant Sci.">
        <title>Red Clover (Trifolium pratense) and Zigzag Clover (T. medium) - A Picture of Genomic Similarities and Differences.</title>
        <authorList>
            <person name="Dluhosova J."/>
            <person name="Istvanek J."/>
            <person name="Nedelnik J."/>
            <person name="Repkova J."/>
        </authorList>
    </citation>
    <scope>NUCLEOTIDE SEQUENCE [LARGE SCALE GENOMIC DNA]</scope>
    <source>
        <strain evidence="2">cv. 10/8</strain>
        <tissue evidence="1">Leaf</tissue>
    </source>
</reference>
<evidence type="ECO:0000313" key="1">
    <source>
        <dbReference type="EMBL" id="MCI19686.1"/>
    </source>
</evidence>
<keyword evidence="2" id="KW-1185">Reference proteome</keyword>
<feature type="non-terminal residue" evidence="1">
    <location>
        <position position="58"/>
    </location>
</feature>
<protein>
    <submittedName>
        <fullName evidence="1">Uncharacterized protein</fullName>
    </submittedName>
</protein>
<comment type="caution">
    <text evidence="1">The sequence shown here is derived from an EMBL/GenBank/DDBJ whole genome shotgun (WGS) entry which is preliminary data.</text>
</comment>
<dbReference type="AlphaFoldDB" id="A0A392Q817"/>
<dbReference type="EMBL" id="LXQA010116040">
    <property type="protein sequence ID" value="MCI19686.1"/>
    <property type="molecule type" value="Genomic_DNA"/>
</dbReference>
<sequence length="58" mass="6745">MLRCKAAAEEVVLRELPEVRAPERRFVRSYELVKAKRASNLFRFVFGRFGSQVRAFGV</sequence>
<evidence type="ECO:0000313" key="2">
    <source>
        <dbReference type="Proteomes" id="UP000265520"/>
    </source>
</evidence>
<accession>A0A392Q817</accession>